<dbReference type="PaxDb" id="546414-Deide_13170"/>
<dbReference type="SUPFAM" id="SSF56112">
    <property type="entry name" value="Protein kinase-like (PK-like)"/>
    <property type="match status" value="1"/>
</dbReference>
<reference evidence="1 2" key="1">
    <citation type="journal article" date="2009" name="PLoS Genet.">
        <title>Alliance of proteomics and genomics to unravel the specificities of Sahara bacterium Deinococcus deserti.</title>
        <authorList>
            <person name="de Groot A."/>
            <person name="Dulermo R."/>
            <person name="Ortet P."/>
            <person name="Blanchard L."/>
            <person name="Guerin P."/>
            <person name="Fernandez B."/>
            <person name="Vacherie B."/>
            <person name="Dossat C."/>
            <person name="Jolivet E."/>
            <person name="Siguier P."/>
            <person name="Chandler M."/>
            <person name="Barakat M."/>
            <person name="Dedieu A."/>
            <person name="Barbe V."/>
            <person name="Heulin T."/>
            <person name="Sommer S."/>
            <person name="Achouak W."/>
            <person name="Armengaud J."/>
        </authorList>
    </citation>
    <scope>NUCLEOTIDE SEQUENCE [LARGE SCALE GENOMIC DNA]</scope>
    <source>
        <strain evidence="2">DSM 17065 / CIP 109153 / LMG 22923 / VCD115</strain>
    </source>
</reference>
<dbReference type="AlphaFoldDB" id="C1CVN7"/>
<dbReference type="InterPro" id="IPR011009">
    <property type="entry name" value="Kinase-like_dom_sf"/>
</dbReference>
<gene>
    <name evidence="1" type="ordered locus">Deide_13170</name>
</gene>
<evidence type="ECO:0000313" key="2">
    <source>
        <dbReference type="Proteomes" id="UP000002208"/>
    </source>
</evidence>
<keyword evidence="1" id="KW-0418">Kinase</keyword>
<dbReference type="GO" id="GO:0019748">
    <property type="term" value="P:secondary metabolic process"/>
    <property type="evidence" value="ECO:0007669"/>
    <property type="project" value="InterPro"/>
</dbReference>
<dbReference type="GO" id="GO:0016301">
    <property type="term" value="F:kinase activity"/>
    <property type="evidence" value="ECO:0007669"/>
    <property type="project" value="UniProtKB-KW"/>
</dbReference>
<dbReference type="RefSeq" id="WP_012693377.1">
    <property type="nucleotide sequence ID" value="NC_012526.1"/>
</dbReference>
<dbReference type="Gene3D" id="1.10.510.10">
    <property type="entry name" value="Transferase(Phosphotransferase) domain 1"/>
    <property type="match status" value="1"/>
</dbReference>
<sequence>MFSYWLDLWSLTPDGAPIHTPTSDLLPVLRDGKHAMLKVARAAEEERGHQLMVWWNGQGAARVLKHEGAALLMERLGSGPSLVTLAQAGEDNQATRILCGTAARLHAPRAQPYPELVPLDHWFRALEAAASDGGLLARSWETAQDLLRRPQQVCPLHGDIHHGNVLRSSQGRWLAIDPKGLIGERTFDFANVLCNPTLDHARRPGRLAQQATVLAEAARLSRRRLLQWTVAYAGLSAAWHLEDGQKQQAQKVMELGEIALAEL</sequence>
<dbReference type="STRING" id="546414.Deide_13170"/>
<protein>
    <submittedName>
        <fullName evidence="1">Putative Streptomycin 3'-kinase (Streptomycin 3'-phosphotransferase)</fullName>
    </submittedName>
</protein>
<dbReference type="InterPro" id="IPR006748">
    <property type="entry name" value="NH2Glyco/OHUrea_AB-resist_kin"/>
</dbReference>
<dbReference type="OrthoDB" id="179394at2"/>
<dbReference type="Gene3D" id="1.20.1270.240">
    <property type="match status" value="1"/>
</dbReference>
<dbReference type="EMBL" id="CP001114">
    <property type="protein sequence ID" value="ACO46254.1"/>
    <property type="molecule type" value="Genomic_DNA"/>
</dbReference>
<name>C1CVN7_DEIDV</name>
<organism evidence="1 2">
    <name type="scientific">Deinococcus deserti (strain DSM 17065 / CIP 109153 / LMG 22923 / VCD115)</name>
    <dbReference type="NCBI Taxonomy" id="546414"/>
    <lineage>
        <taxon>Bacteria</taxon>
        <taxon>Thermotogati</taxon>
        <taxon>Deinococcota</taxon>
        <taxon>Deinococci</taxon>
        <taxon>Deinococcales</taxon>
        <taxon>Deinococcaceae</taxon>
        <taxon>Deinococcus</taxon>
    </lineage>
</organism>
<dbReference type="KEGG" id="ddr:Deide_13170"/>
<dbReference type="eggNOG" id="COG3570">
    <property type="taxonomic scope" value="Bacteria"/>
</dbReference>
<dbReference type="HOGENOM" id="CLU_061172_0_0_0"/>
<dbReference type="GO" id="GO:0016773">
    <property type="term" value="F:phosphotransferase activity, alcohol group as acceptor"/>
    <property type="evidence" value="ECO:0007669"/>
    <property type="project" value="InterPro"/>
</dbReference>
<accession>C1CVN7</accession>
<keyword evidence="2" id="KW-1185">Reference proteome</keyword>
<proteinExistence type="predicted"/>
<dbReference type="Proteomes" id="UP000002208">
    <property type="component" value="Chromosome"/>
</dbReference>
<keyword evidence="1" id="KW-0808">Transferase</keyword>
<evidence type="ECO:0000313" key="1">
    <source>
        <dbReference type="EMBL" id="ACO46254.1"/>
    </source>
</evidence>
<dbReference type="Pfam" id="PF04655">
    <property type="entry name" value="APH_6_hur"/>
    <property type="match status" value="1"/>
</dbReference>